<comment type="caution">
    <text evidence="16">The sequence shown here is derived from an EMBL/GenBank/DDBJ whole genome shotgun (WGS) entry which is preliminary data.</text>
</comment>
<dbReference type="CDD" id="cd00082">
    <property type="entry name" value="HisKA"/>
    <property type="match status" value="1"/>
</dbReference>
<dbReference type="InterPro" id="IPR005467">
    <property type="entry name" value="His_kinase_dom"/>
</dbReference>
<keyword evidence="4" id="KW-1003">Cell membrane</keyword>
<evidence type="ECO:0000256" key="3">
    <source>
        <dbReference type="ARBA" id="ARBA00012438"/>
    </source>
</evidence>
<evidence type="ECO:0000256" key="1">
    <source>
        <dbReference type="ARBA" id="ARBA00000085"/>
    </source>
</evidence>
<gene>
    <name evidence="16" type="ORF">GCM10007855_10190</name>
</gene>
<evidence type="ECO:0000256" key="11">
    <source>
        <dbReference type="ARBA" id="ARBA00022989"/>
    </source>
</evidence>
<dbReference type="PROSITE" id="PS50109">
    <property type="entry name" value="HIS_KIN"/>
    <property type="match status" value="1"/>
</dbReference>
<feature type="domain" description="Histidine kinase" evidence="15">
    <location>
        <begin position="228"/>
        <end position="421"/>
    </location>
</feature>
<dbReference type="InterPro" id="IPR036890">
    <property type="entry name" value="HATPase_C_sf"/>
</dbReference>
<feature type="transmembrane region" description="Helical" evidence="14">
    <location>
        <begin position="12"/>
        <end position="37"/>
    </location>
</feature>
<sequence>MMKIRPSLRMYFFISMVLTGVITVIAMSIVSVNFYFAGIDFSKSNAMAISAYKEKVENGKANKINDFIVTTRWQDLPNEIQTHFNQNELVENELLKYIVGIPLFGPPKEGYFVMMIKRNGETRYISSMFNSELDKVQRPISNSNFLYIFLIALIAIVLLSLVPFFILRYVATPIEKLIVWAKQLDNEKLSQPIPHFYYYELDSLALIIQSSLRSVQESLEREMRFLGYASHELRTPIAVTRTNTELLQKMIQKGVTNEKKLIVLDRIERASLTMTDLTETLLWLNRQQGKPLPLKTVKIGELSQQLASDLNYLLIGKEVEVMIKADDTEQKLPEALCRIIITNLIRNAFQHTFDGIVLIEQSTHHLCITNENKADNTVQEELGFGLGLELTERLVKHQRWKYKNNKTDNGYYVSVEFNHVSLKHKIGR</sequence>
<keyword evidence="17" id="KW-1185">Reference proteome</keyword>
<keyword evidence="8" id="KW-0547">Nucleotide-binding</keyword>
<dbReference type="Gene3D" id="6.10.340.10">
    <property type="match status" value="1"/>
</dbReference>
<evidence type="ECO:0000256" key="12">
    <source>
        <dbReference type="ARBA" id="ARBA00023012"/>
    </source>
</evidence>
<proteinExistence type="predicted"/>
<dbReference type="Gene3D" id="3.30.565.10">
    <property type="entry name" value="Histidine kinase-like ATPase, C-terminal domain"/>
    <property type="match status" value="1"/>
</dbReference>
<evidence type="ECO:0000256" key="9">
    <source>
        <dbReference type="ARBA" id="ARBA00022777"/>
    </source>
</evidence>
<keyword evidence="13 14" id="KW-0472">Membrane</keyword>
<comment type="catalytic activity">
    <reaction evidence="1">
        <text>ATP + protein L-histidine = ADP + protein N-phospho-L-histidine.</text>
        <dbReference type="EC" id="2.7.13.3"/>
    </reaction>
</comment>
<dbReference type="PANTHER" id="PTHR45528">
    <property type="entry name" value="SENSOR HISTIDINE KINASE CPXA"/>
    <property type="match status" value="1"/>
</dbReference>
<evidence type="ECO:0000256" key="14">
    <source>
        <dbReference type="SAM" id="Phobius"/>
    </source>
</evidence>
<keyword evidence="12" id="KW-0902">Two-component regulatory system</keyword>
<evidence type="ECO:0000256" key="2">
    <source>
        <dbReference type="ARBA" id="ARBA00004651"/>
    </source>
</evidence>
<dbReference type="SMART" id="SM00388">
    <property type="entry name" value="HisKA"/>
    <property type="match status" value="1"/>
</dbReference>
<evidence type="ECO:0000256" key="8">
    <source>
        <dbReference type="ARBA" id="ARBA00022741"/>
    </source>
</evidence>
<dbReference type="SUPFAM" id="SSF55874">
    <property type="entry name" value="ATPase domain of HSP90 chaperone/DNA topoisomerase II/histidine kinase"/>
    <property type="match status" value="1"/>
</dbReference>
<evidence type="ECO:0000256" key="4">
    <source>
        <dbReference type="ARBA" id="ARBA00022475"/>
    </source>
</evidence>
<dbReference type="InterPro" id="IPR050398">
    <property type="entry name" value="HssS/ArlS-like"/>
</dbReference>
<evidence type="ECO:0000313" key="16">
    <source>
        <dbReference type="EMBL" id="GLR74145.1"/>
    </source>
</evidence>
<evidence type="ECO:0000256" key="5">
    <source>
        <dbReference type="ARBA" id="ARBA00022553"/>
    </source>
</evidence>
<comment type="subcellular location">
    <subcellularLocation>
        <location evidence="2">Cell membrane</location>
        <topology evidence="2">Multi-pass membrane protein</topology>
    </subcellularLocation>
</comment>
<dbReference type="InterPro" id="IPR003661">
    <property type="entry name" value="HisK_dim/P_dom"/>
</dbReference>
<evidence type="ECO:0000313" key="17">
    <source>
        <dbReference type="Proteomes" id="UP001156660"/>
    </source>
</evidence>
<protein>
    <recommendedName>
        <fullName evidence="3">histidine kinase</fullName>
        <ecNumber evidence="3">2.7.13.3</ecNumber>
    </recommendedName>
</protein>
<dbReference type="SUPFAM" id="SSF47384">
    <property type="entry name" value="Homodimeric domain of signal transducing histidine kinase"/>
    <property type="match status" value="1"/>
</dbReference>
<evidence type="ECO:0000256" key="7">
    <source>
        <dbReference type="ARBA" id="ARBA00022692"/>
    </source>
</evidence>
<accession>A0ABQ6AF93</accession>
<dbReference type="Proteomes" id="UP001156660">
    <property type="component" value="Unassembled WGS sequence"/>
</dbReference>
<evidence type="ECO:0000259" key="15">
    <source>
        <dbReference type="PROSITE" id="PS50109"/>
    </source>
</evidence>
<dbReference type="Gene3D" id="1.10.287.130">
    <property type="match status" value="1"/>
</dbReference>
<keyword evidence="9" id="KW-0418">Kinase</keyword>
<dbReference type="InterPro" id="IPR036097">
    <property type="entry name" value="HisK_dim/P_sf"/>
</dbReference>
<keyword evidence="10" id="KW-0067">ATP-binding</keyword>
<dbReference type="PANTHER" id="PTHR45528:SF1">
    <property type="entry name" value="SENSOR HISTIDINE KINASE CPXA"/>
    <property type="match status" value="1"/>
</dbReference>
<organism evidence="16 17">
    <name type="scientific">Aliivibrio sifiae</name>
    <dbReference type="NCBI Taxonomy" id="566293"/>
    <lineage>
        <taxon>Bacteria</taxon>
        <taxon>Pseudomonadati</taxon>
        <taxon>Pseudomonadota</taxon>
        <taxon>Gammaproteobacteria</taxon>
        <taxon>Vibrionales</taxon>
        <taxon>Vibrionaceae</taxon>
        <taxon>Aliivibrio</taxon>
    </lineage>
</organism>
<keyword evidence="7 14" id="KW-0812">Transmembrane</keyword>
<keyword evidence="5" id="KW-0597">Phosphoprotein</keyword>
<dbReference type="EC" id="2.7.13.3" evidence="3"/>
<keyword evidence="11 14" id="KW-1133">Transmembrane helix</keyword>
<dbReference type="Pfam" id="PF00512">
    <property type="entry name" value="HisKA"/>
    <property type="match status" value="1"/>
</dbReference>
<dbReference type="EMBL" id="BSOU01000002">
    <property type="protein sequence ID" value="GLR74145.1"/>
    <property type="molecule type" value="Genomic_DNA"/>
</dbReference>
<evidence type="ECO:0000256" key="13">
    <source>
        <dbReference type="ARBA" id="ARBA00023136"/>
    </source>
</evidence>
<reference evidence="17" key="1">
    <citation type="journal article" date="2019" name="Int. J. Syst. Evol. Microbiol.">
        <title>The Global Catalogue of Microorganisms (GCM) 10K type strain sequencing project: providing services to taxonomists for standard genome sequencing and annotation.</title>
        <authorList>
            <consortium name="The Broad Institute Genomics Platform"/>
            <consortium name="The Broad Institute Genome Sequencing Center for Infectious Disease"/>
            <person name="Wu L."/>
            <person name="Ma J."/>
        </authorList>
    </citation>
    <scope>NUCLEOTIDE SEQUENCE [LARGE SCALE GENOMIC DNA]</scope>
    <source>
        <strain evidence="17">NBRC 105001</strain>
    </source>
</reference>
<evidence type="ECO:0000256" key="10">
    <source>
        <dbReference type="ARBA" id="ARBA00022840"/>
    </source>
</evidence>
<name>A0ABQ6AF93_9GAMM</name>
<evidence type="ECO:0000256" key="6">
    <source>
        <dbReference type="ARBA" id="ARBA00022679"/>
    </source>
</evidence>
<keyword evidence="6" id="KW-0808">Transferase</keyword>
<feature type="transmembrane region" description="Helical" evidence="14">
    <location>
        <begin position="145"/>
        <end position="167"/>
    </location>
</feature>